<sequence length="116" mass="12698">MSSEHRPRCCPGGVNRPKQIPGVRNQMAKDDKPHYPSLAKQGINLAKLASAAARQAVAGNAIYCTAEQKARRMAICNSCQWYDSNQGRCKKCGCFLQSKTSIAAAECPIDKWKAEL</sequence>
<dbReference type="Pfam" id="PF19668">
    <property type="entry name" value="DUF6171"/>
    <property type="match status" value="1"/>
</dbReference>
<dbReference type="EMBL" id="MW117965">
    <property type="protein sequence ID" value="QPB07852.1"/>
    <property type="molecule type" value="Genomic_DNA"/>
</dbReference>
<proteinExistence type="predicted"/>
<dbReference type="RefSeq" id="YP_010670343.1">
    <property type="nucleotide sequence ID" value="NC_070964.1"/>
</dbReference>
<dbReference type="Proteomes" id="UP000663144">
    <property type="component" value="Segment"/>
</dbReference>
<reference evidence="2" key="1">
    <citation type="submission" date="2020-10" db="EMBL/GenBank/DDBJ databases">
        <title>The Isolation and Genome Sequence of a Novel Cyanophage S-H38 from the Yellow Sea, China.</title>
        <authorList>
            <person name="Jiang T."/>
        </authorList>
    </citation>
    <scope>NUCLEOTIDE SEQUENCE</scope>
</reference>
<feature type="region of interest" description="Disordered" evidence="1">
    <location>
        <begin position="1"/>
        <end position="32"/>
    </location>
</feature>
<protein>
    <submittedName>
        <fullName evidence="2">Uncharacterized protein</fullName>
    </submittedName>
</protein>
<dbReference type="InterPro" id="IPR046169">
    <property type="entry name" value="DUF6171"/>
</dbReference>
<evidence type="ECO:0000256" key="1">
    <source>
        <dbReference type="SAM" id="MobiDB-lite"/>
    </source>
</evidence>
<evidence type="ECO:0000313" key="3">
    <source>
        <dbReference type="Proteomes" id="UP000663144"/>
    </source>
</evidence>
<dbReference type="GeneID" id="77946548"/>
<evidence type="ECO:0000313" key="2">
    <source>
        <dbReference type="EMBL" id="QPB07852.1"/>
    </source>
</evidence>
<organism evidence="2 3">
    <name type="scientific">Synechococcus phage S-H38</name>
    <dbReference type="NCBI Taxonomy" id="2783673"/>
    <lineage>
        <taxon>Viruses</taxon>
        <taxon>Duplodnaviria</taxon>
        <taxon>Heunggongvirae</taxon>
        <taxon>Uroviricota</taxon>
        <taxon>Caudoviricetes</taxon>
        <taxon>Pantevenvirales</taxon>
        <taxon>Kyanoviridae</taxon>
        <taxon>Yellowseavirus</taxon>
        <taxon>Yellowseavirus thirtyeight</taxon>
    </lineage>
</organism>
<dbReference type="KEGG" id="vg:77946548"/>
<accession>A0A873WG05</accession>
<keyword evidence="3" id="KW-1185">Reference proteome</keyword>
<name>A0A873WG05_9CAUD</name>